<dbReference type="EMBL" id="LR215973">
    <property type="protein sequence ID" value="VFB00417.1"/>
    <property type="molecule type" value="Genomic_DNA"/>
</dbReference>
<gene>
    <name evidence="1" type="ORF">NCTC10797_04213</name>
</gene>
<reference evidence="1 2" key="1">
    <citation type="submission" date="2019-02" db="EMBL/GenBank/DDBJ databases">
        <authorList>
            <consortium name="Pathogen Informatics"/>
        </authorList>
    </citation>
    <scope>NUCLEOTIDE SEQUENCE [LARGE SCALE GENOMIC DNA]</scope>
    <source>
        <strain evidence="1 2">3012STDY6756504</strain>
    </source>
</reference>
<accession>A0A4U8W307</accession>
<dbReference type="AlphaFoldDB" id="A0A4U8W307"/>
<organism evidence="1 2">
    <name type="scientific">Nocardia cyriacigeorgica</name>
    <dbReference type="NCBI Taxonomy" id="135487"/>
    <lineage>
        <taxon>Bacteria</taxon>
        <taxon>Bacillati</taxon>
        <taxon>Actinomycetota</taxon>
        <taxon>Actinomycetes</taxon>
        <taxon>Mycobacteriales</taxon>
        <taxon>Nocardiaceae</taxon>
        <taxon>Nocardia</taxon>
    </lineage>
</organism>
<proteinExistence type="predicted"/>
<name>A0A4U8W307_9NOCA</name>
<protein>
    <submittedName>
        <fullName evidence="1">Uncharacterized protein</fullName>
    </submittedName>
</protein>
<evidence type="ECO:0000313" key="1">
    <source>
        <dbReference type="EMBL" id="VFB00417.1"/>
    </source>
</evidence>
<sequence>MRRPATRVISYHRVVAGRRRGWFRSSGNTEWIEQARHSLASAFLDMDRRQSVAESATAAAGQIFPERGLDRRWEPVRARCYAAADAYLKLTEQLDQAEAGGAAVPQGQARTDETVRRLTEAARGVDEYYRGNQAALEEAVAVLAMVPRLADQVTADAAQVRGQAAESPYAHYGSVRRASAAVDEALITLRSARESAGAGAVREAANRLDAASKELADALAQAPSRAAAASTAIVSVRTRLAAARTRAEGVGAAYSALLREFNAASSADLSDNERESQRAIAAADDALSRARAAAAENDPELALELTTTARGNLAEAEQQVDAVTKRLTLLREVRENPQDKAKAVRFRLRDAQMLAVGRGLAAEWGSVLDAQAERIDRVTGALSGRHPDYWAYVTELDAVAEFIAGVVDRMRKQSGPRRE</sequence>
<evidence type="ECO:0000313" key="2">
    <source>
        <dbReference type="Proteomes" id="UP000290439"/>
    </source>
</evidence>
<dbReference type="Proteomes" id="UP000290439">
    <property type="component" value="Chromosome"/>
</dbReference>